<name>A0AAD4KDI0_9EURO</name>
<dbReference type="RefSeq" id="XP_046065940.1">
    <property type="nucleotide sequence ID" value="XM_046217568.1"/>
</dbReference>
<gene>
    <name evidence="1" type="ORF">BGW36DRAFT_391171</name>
</gene>
<organism evidence="1 2">
    <name type="scientific">Talaromyces proteolyticus</name>
    <dbReference type="NCBI Taxonomy" id="1131652"/>
    <lineage>
        <taxon>Eukaryota</taxon>
        <taxon>Fungi</taxon>
        <taxon>Dikarya</taxon>
        <taxon>Ascomycota</taxon>
        <taxon>Pezizomycotina</taxon>
        <taxon>Eurotiomycetes</taxon>
        <taxon>Eurotiomycetidae</taxon>
        <taxon>Eurotiales</taxon>
        <taxon>Trichocomaceae</taxon>
        <taxon>Talaromyces</taxon>
        <taxon>Talaromyces sect. Bacilispori</taxon>
    </lineage>
</organism>
<comment type="caution">
    <text evidence="1">The sequence shown here is derived from an EMBL/GenBank/DDBJ whole genome shotgun (WGS) entry which is preliminary data.</text>
</comment>
<protein>
    <submittedName>
        <fullName evidence="1">Uncharacterized protein</fullName>
    </submittedName>
</protein>
<dbReference type="GeneID" id="70247855"/>
<evidence type="ECO:0000313" key="2">
    <source>
        <dbReference type="Proteomes" id="UP001201262"/>
    </source>
</evidence>
<accession>A0AAD4KDI0</accession>
<dbReference type="Proteomes" id="UP001201262">
    <property type="component" value="Unassembled WGS sequence"/>
</dbReference>
<dbReference type="AlphaFoldDB" id="A0AAD4KDI0"/>
<sequence length="308" mass="34142">MADAVFASDGIWDTYSSKNQQDRKTWRSIAAQLGRQLLATPTHLSRVLYIPHHDEQTADLSLYDVSDSYARTVADVPMGSSMYTVKLGMMKVPKGEVDTDGLVYKAGFDGDKGFVQGMDSSAAEIKVNIKSMSEKEASMFMLENQNTITSSGVANVTVLEQLEKTPIPMNMTYPIPPSKTRYGEIKHPYFDFEIPSQTETGETSTIEFEWQIHPVENGSLRYTLIRIPATLDTKPSIEAIYHHKGVATSLSLPYSEGVLFLRPTSSVNPSMDILVVGSVLGMLWRLRELNGDGKKSRFAGLKSLMKGK</sequence>
<evidence type="ECO:0000313" key="1">
    <source>
        <dbReference type="EMBL" id="KAH8689586.1"/>
    </source>
</evidence>
<keyword evidence="2" id="KW-1185">Reference proteome</keyword>
<reference evidence="1" key="1">
    <citation type="submission" date="2021-12" db="EMBL/GenBank/DDBJ databases">
        <title>Convergent genome expansion in fungi linked to evolution of root-endophyte symbiosis.</title>
        <authorList>
            <consortium name="DOE Joint Genome Institute"/>
            <person name="Ke Y.-H."/>
            <person name="Bonito G."/>
            <person name="Liao H.-L."/>
            <person name="Looney B."/>
            <person name="Rojas-Flechas A."/>
            <person name="Nash J."/>
            <person name="Hameed K."/>
            <person name="Schadt C."/>
            <person name="Martin F."/>
            <person name="Crous P.W."/>
            <person name="Miettinen O."/>
            <person name="Magnuson J.K."/>
            <person name="Labbe J."/>
            <person name="Jacobson D."/>
            <person name="Doktycz M.J."/>
            <person name="Veneault-Fourrey C."/>
            <person name="Kuo A."/>
            <person name="Mondo S."/>
            <person name="Calhoun S."/>
            <person name="Riley R."/>
            <person name="Ohm R."/>
            <person name="LaButti K."/>
            <person name="Andreopoulos B."/>
            <person name="Pangilinan J."/>
            <person name="Nolan M."/>
            <person name="Tritt A."/>
            <person name="Clum A."/>
            <person name="Lipzen A."/>
            <person name="Daum C."/>
            <person name="Barry K."/>
            <person name="Grigoriev I.V."/>
            <person name="Vilgalys R."/>
        </authorList>
    </citation>
    <scope>NUCLEOTIDE SEQUENCE</scope>
    <source>
        <strain evidence="1">PMI_201</strain>
    </source>
</reference>
<proteinExistence type="predicted"/>
<dbReference type="EMBL" id="JAJTJA010000015">
    <property type="protein sequence ID" value="KAH8689586.1"/>
    <property type="molecule type" value="Genomic_DNA"/>
</dbReference>